<reference evidence="3" key="1">
    <citation type="journal article" date="2020" name="bioRxiv">
        <title>Chromosome-level reference genome of the European wasp spider Argiope bruennichi: a resource for studies on range expansion and evolutionary adaptation.</title>
        <authorList>
            <person name="Sheffer M.M."/>
            <person name="Hoppe A."/>
            <person name="Krehenwinkel H."/>
            <person name="Uhl G."/>
            <person name="Kuss A.W."/>
            <person name="Jensen L."/>
            <person name="Jensen C."/>
            <person name="Gillespie R.G."/>
            <person name="Hoff K.J."/>
            <person name="Prost S."/>
        </authorList>
    </citation>
    <scope>NUCLEOTIDE SEQUENCE</scope>
</reference>
<reference evidence="3" key="2">
    <citation type="submission" date="2020-06" db="EMBL/GenBank/DDBJ databases">
        <authorList>
            <person name="Sheffer M."/>
        </authorList>
    </citation>
    <scope>NUCLEOTIDE SEQUENCE</scope>
</reference>
<protein>
    <recommendedName>
        <fullName evidence="2">Integrase zinc-binding domain-containing protein</fullName>
    </recommendedName>
</protein>
<organism evidence="3 4">
    <name type="scientific">Argiope bruennichi</name>
    <name type="common">Wasp spider</name>
    <name type="synonym">Aranea bruennichi</name>
    <dbReference type="NCBI Taxonomy" id="94029"/>
    <lineage>
        <taxon>Eukaryota</taxon>
        <taxon>Metazoa</taxon>
        <taxon>Ecdysozoa</taxon>
        <taxon>Arthropoda</taxon>
        <taxon>Chelicerata</taxon>
        <taxon>Arachnida</taxon>
        <taxon>Araneae</taxon>
        <taxon>Araneomorphae</taxon>
        <taxon>Entelegynae</taxon>
        <taxon>Araneoidea</taxon>
        <taxon>Araneidae</taxon>
        <taxon>Argiope</taxon>
    </lineage>
</organism>
<dbReference type="Gene3D" id="2.130.10.10">
    <property type="entry name" value="YVTN repeat-like/Quinoprotein amine dehydrogenase"/>
    <property type="match status" value="1"/>
</dbReference>
<sequence>MITILAGVTYFTPMDLTSRFQQMMMRLDHSHLIGQEDFEGLTLLNIDFIAFIAAQQSCKELQSLTKKILEKIESEKEFKILPNGLLVKKKFNKIGDDVLLLVVPKEFRERLKNLCHEGISCHLGVTKTKNNLIKFFFWANCYKEIEEFVRCCDHYQRVGKSNDKKRALLDEKEKEIAEKKSKIQELKACLTATEELLNQVQIKLAYTKSQHQFIKDEYAALQITYAIHEGEVDAVAWTLSDFKFATAGGDRKVKVSDFISGQAIFKGVAHESNSSVDFDAAETVLSFLAAIIEYLRLTCDEELTFERFLLALM</sequence>
<gene>
    <name evidence="3" type="ORF">HNY73_001252</name>
</gene>
<dbReference type="AlphaFoldDB" id="A0A8T0G0R3"/>
<dbReference type="Proteomes" id="UP000807504">
    <property type="component" value="Unassembled WGS sequence"/>
</dbReference>
<keyword evidence="4" id="KW-1185">Reference proteome</keyword>
<evidence type="ECO:0000313" key="3">
    <source>
        <dbReference type="EMBL" id="KAF8796924.1"/>
    </source>
</evidence>
<dbReference type="Pfam" id="PF17921">
    <property type="entry name" value="Integrase_H2C2"/>
    <property type="match status" value="1"/>
</dbReference>
<name>A0A8T0G0R3_ARGBR</name>
<feature type="coiled-coil region" evidence="1">
    <location>
        <begin position="162"/>
        <end position="203"/>
    </location>
</feature>
<dbReference type="InterPro" id="IPR041588">
    <property type="entry name" value="Integrase_H2C2"/>
</dbReference>
<dbReference type="InterPro" id="IPR015943">
    <property type="entry name" value="WD40/YVTN_repeat-like_dom_sf"/>
</dbReference>
<accession>A0A8T0G0R3</accession>
<proteinExistence type="predicted"/>
<evidence type="ECO:0000256" key="1">
    <source>
        <dbReference type="SAM" id="Coils"/>
    </source>
</evidence>
<comment type="caution">
    <text evidence="3">The sequence shown here is derived from an EMBL/GenBank/DDBJ whole genome shotgun (WGS) entry which is preliminary data.</text>
</comment>
<evidence type="ECO:0000259" key="2">
    <source>
        <dbReference type="Pfam" id="PF17921"/>
    </source>
</evidence>
<feature type="domain" description="Integrase zinc-binding" evidence="2">
    <location>
        <begin position="103"/>
        <end position="159"/>
    </location>
</feature>
<evidence type="ECO:0000313" key="4">
    <source>
        <dbReference type="Proteomes" id="UP000807504"/>
    </source>
</evidence>
<dbReference type="Gene3D" id="1.10.340.70">
    <property type="match status" value="1"/>
</dbReference>
<dbReference type="EMBL" id="JABXBU010000001">
    <property type="protein sequence ID" value="KAF8796924.1"/>
    <property type="molecule type" value="Genomic_DNA"/>
</dbReference>
<keyword evidence="1" id="KW-0175">Coiled coil</keyword>